<evidence type="ECO:0000313" key="1">
    <source>
        <dbReference type="EMBL" id="GIH21192.1"/>
    </source>
</evidence>
<evidence type="ECO:0000313" key="2">
    <source>
        <dbReference type="Proteomes" id="UP000642748"/>
    </source>
</evidence>
<keyword evidence="2" id="KW-1185">Reference proteome</keyword>
<organism evidence="1 2">
    <name type="scientific">Rugosimonospora africana</name>
    <dbReference type="NCBI Taxonomy" id="556532"/>
    <lineage>
        <taxon>Bacteria</taxon>
        <taxon>Bacillati</taxon>
        <taxon>Actinomycetota</taxon>
        <taxon>Actinomycetes</taxon>
        <taxon>Micromonosporales</taxon>
        <taxon>Micromonosporaceae</taxon>
        <taxon>Rugosimonospora</taxon>
    </lineage>
</organism>
<comment type="caution">
    <text evidence="1">The sequence shown here is derived from an EMBL/GenBank/DDBJ whole genome shotgun (WGS) entry which is preliminary data.</text>
</comment>
<name>A0A8J3VVZ0_9ACTN</name>
<gene>
    <name evidence="1" type="ORF">Raf01_93640</name>
</gene>
<sequence>MTLPTRPPPEVLAASGRYNGLHWKGDRLNSARLFEDYLEHWTLATSPGQQAKLSNEGLRARASCAGCDPRLAHDRRATHAKRRGPFL</sequence>
<dbReference type="EMBL" id="BONZ01000119">
    <property type="protein sequence ID" value="GIH21192.1"/>
    <property type="molecule type" value="Genomic_DNA"/>
</dbReference>
<reference evidence="1" key="1">
    <citation type="submission" date="2021-01" db="EMBL/GenBank/DDBJ databases">
        <title>Whole genome shotgun sequence of Rugosimonospora africana NBRC 104875.</title>
        <authorList>
            <person name="Komaki H."/>
            <person name="Tamura T."/>
        </authorList>
    </citation>
    <scope>NUCLEOTIDE SEQUENCE</scope>
    <source>
        <strain evidence="1">NBRC 104875</strain>
    </source>
</reference>
<dbReference type="AlphaFoldDB" id="A0A8J3VVZ0"/>
<proteinExistence type="predicted"/>
<dbReference type="Proteomes" id="UP000642748">
    <property type="component" value="Unassembled WGS sequence"/>
</dbReference>
<accession>A0A8J3VVZ0</accession>
<protein>
    <submittedName>
        <fullName evidence="1">Uncharacterized protein</fullName>
    </submittedName>
</protein>